<sequence>MRLVPWTSDDLGRRMDDVLTVFGEAMSYHPQALAVRRGYITTHLQRPHFRAIASLSDMGQLLGFAYGYHSEPGQWWHDQVSAVLDPAARQRWLADCFEVVELHVRPAAQGHGLGEAQLRALLAMTGAATTLLSTPEADEQASRAWRLYRRTGFVDVSRHLLFPGDPRPFAVLGRPLPMTR</sequence>
<reference evidence="2 3" key="1">
    <citation type="submission" date="2021-01" db="EMBL/GenBank/DDBJ databases">
        <title>Whole genome shotgun sequence of Catellatospora chokoriensis NBRC 107358.</title>
        <authorList>
            <person name="Komaki H."/>
            <person name="Tamura T."/>
        </authorList>
    </citation>
    <scope>NUCLEOTIDE SEQUENCE [LARGE SCALE GENOMIC DNA]</scope>
    <source>
        <strain evidence="2 3">NBRC 107358</strain>
    </source>
</reference>
<gene>
    <name evidence="2" type="ORF">Cch02nite_03710</name>
</gene>
<protein>
    <submittedName>
        <fullName evidence="2">Acetyltransferase</fullName>
    </submittedName>
</protein>
<dbReference type="GO" id="GO:0016747">
    <property type="term" value="F:acyltransferase activity, transferring groups other than amino-acyl groups"/>
    <property type="evidence" value="ECO:0007669"/>
    <property type="project" value="InterPro"/>
</dbReference>
<evidence type="ECO:0000313" key="2">
    <source>
        <dbReference type="EMBL" id="GIF86927.1"/>
    </source>
</evidence>
<organism evidence="2 3">
    <name type="scientific">Catellatospora chokoriensis</name>
    <dbReference type="NCBI Taxonomy" id="310353"/>
    <lineage>
        <taxon>Bacteria</taxon>
        <taxon>Bacillati</taxon>
        <taxon>Actinomycetota</taxon>
        <taxon>Actinomycetes</taxon>
        <taxon>Micromonosporales</taxon>
        <taxon>Micromonosporaceae</taxon>
        <taxon>Catellatospora</taxon>
    </lineage>
</organism>
<dbReference type="RefSeq" id="WP_191842141.1">
    <property type="nucleotide sequence ID" value="NZ_BAAALB010000021.1"/>
</dbReference>
<accession>A0A8J3JL77</accession>
<name>A0A8J3JL77_9ACTN</name>
<comment type="caution">
    <text evidence="2">The sequence shown here is derived from an EMBL/GenBank/DDBJ whole genome shotgun (WGS) entry which is preliminary data.</text>
</comment>
<dbReference type="InterPro" id="IPR000182">
    <property type="entry name" value="GNAT_dom"/>
</dbReference>
<keyword evidence="3" id="KW-1185">Reference proteome</keyword>
<proteinExistence type="predicted"/>
<dbReference type="InterPro" id="IPR016181">
    <property type="entry name" value="Acyl_CoA_acyltransferase"/>
</dbReference>
<evidence type="ECO:0000313" key="3">
    <source>
        <dbReference type="Proteomes" id="UP000619293"/>
    </source>
</evidence>
<dbReference type="Pfam" id="PF00583">
    <property type="entry name" value="Acetyltransf_1"/>
    <property type="match status" value="1"/>
</dbReference>
<evidence type="ECO:0000259" key="1">
    <source>
        <dbReference type="PROSITE" id="PS51186"/>
    </source>
</evidence>
<dbReference type="AlphaFoldDB" id="A0A8J3JL77"/>
<dbReference type="SUPFAM" id="SSF55729">
    <property type="entry name" value="Acyl-CoA N-acyltransferases (Nat)"/>
    <property type="match status" value="1"/>
</dbReference>
<dbReference type="Proteomes" id="UP000619293">
    <property type="component" value="Unassembled WGS sequence"/>
</dbReference>
<dbReference type="Gene3D" id="3.40.630.30">
    <property type="match status" value="1"/>
</dbReference>
<feature type="domain" description="N-acetyltransferase" evidence="1">
    <location>
        <begin position="1"/>
        <end position="177"/>
    </location>
</feature>
<dbReference type="PROSITE" id="PS51186">
    <property type="entry name" value="GNAT"/>
    <property type="match status" value="1"/>
</dbReference>
<dbReference type="EMBL" id="BONG01000001">
    <property type="protein sequence ID" value="GIF86927.1"/>
    <property type="molecule type" value="Genomic_DNA"/>
</dbReference>